<feature type="domain" description="CCHC-type" evidence="3">
    <location>
        <begin position="140"/>
        <end position="155"/>
    </location>
</feature>
<dbReference type="InterPro" id="IPR036875">
    <property type="entry name" value="Znf_CCHC_sf"/>
</dbReference>
<dbReference type="Gene3D" id="4.10.60.10">
    <property type="entry name" value="Zinc finger, CCHC-type"/>
    <property type="match status" value="1"/>
</dbReference>
<feature type="non-terminal residue" evidence="4">
    <location>
        <position position="1"/>
    </location>
</feature>
<evidence type="ECO:0000256" key="1">
    <source>
        <dbReference type="PROSITE-ProRule" id="PRU00047"/>
    </source>
</evidence>
<evidence type="ECO:0000256" key="2">
    <source>
        <dbReference type="SAM" id="MobiDB-lite"/>
    </source>
</evidence>
<accession>A0A1B6EJM8</accession>
<feature type="non-terminal residue" evidence="4">
    <location>
        <position position="177"/>
    </location>
</feature>
<protein>
    <recommendedName>
        <fullName evidence="3">CCHC-type domain-containing protein</fullName>
    </recommendedName>
</protein>
<sequence length="177" mass="20004">LQKNQQSEEKVDLYINELHKMSEKCEWICSNCKSRSFNDEMILLKLVTGINNKSLSKHLQLQETLTLTKAVQAVRQAEAMEEQSSNLECVGDSTVMEMKRNYTQKFGKLSKSNDSNRSCGRCGSRQNHSKENCPANDKVCFKCGLKGHFSSVCRRKFPGSIHEVGSTSTSNEDNPLF</sequence>
<evidence type="ECO:0000259" key="3">
    <source>
        <dbReference type="PROSITE" id="PS50158"/>
    </source>
</evidence>
<organism evidence="4">
    <name type="scientific">Cuerna arida</name>
    <dbReference type="NCBI Taxonomy" id="1464854"/>
    <lineage>
        <taxon>Eukaryota</taxon>
        <taxon>Metazoa</taxon>
        <taxon>Ecdysozoa</taxon>
        <taxon>Arthropoda</taxon>
        <taxon>Hexapoda</taxon>
        <taxon>Insecta</taxon>
        <taxon>Pterygota</taxon>
        <taxon>Neoptera</taxon>
        <taxon>Paraneoptera</taxon>
        <taxon>Hemiptera</taxon>
        <taxon>Auchenorrhyncha</taxon>
        <taxon>Membracoidea</taxon>
        <taxon>Cicadellidae</taxon>
        <taxon>Cicadellinae</taxon>
        <taxon>Proconiini</taxon>
        <taxon>Cuerna</taxon>
    </lineage>
</organism>
<keyword evidence="1" id="KW-0863">Zinc-finger</keyword>
<keyword evidence="1" id="KW-0479">Metal-binding</keyword>
<dbReference type="GO" id="GO:0008270">
    <property type="term" value="F:zinc ion binding"/>
    <property type="evidence" value="ECO:0007669"/>
    <property type="project" value="UniProtKB-KW"/>
</dbReference>
<keyword evidence="1" id="KW-0862">Zinc</keyword>
<reference evidence="4" key="1">
    <citation type="submission" date="2015-11" db="EMBL/GenBank/DDBJ databases">
        <title>De novo transcriptome assembly of four potential Pierce s Disease insect vectors from Arizona vineyards.</title>
        <authorList>
            <person name="Tassone E.E."/>
        </authorList>
    </citation>
    <scope>NUCLEOTIDE SEQUENCE</scope>
</reference>
<gene>
    <name evidence="4" type="ORF">g.7136</name>
</gene>
<dbReference type="SMART" id="SM00343">
    <property type="entry name" value="ZnF_C2HC"/>
    <property type="match status" value="2"/>
</dbReference>
<feature type="region of interest" description="Disordered" evidence="2">
    <location>
        <begin position="109"/>
        <end position="131"/>
    </location>
</feature>
<dbReference type="SUPFAM" id="SSF57756">
    <property type="entry name" value="Retrovirus zinc finger-like domains"/>
    <property type="match status" value="1"/>
</dbReference>
<dbReference type="EMBL" id="GECZ01031632">
    <property type="protein sequence ID" value="JAS38137.1"/>
    <property type="molecule type" value="Transcribed_RNA"/>
</dbReference>
<name>A0A1B6EJM8_9HEMI</name>
<proteinExistence type="predicted"/>
<dbReference type="PROSITE" id="PS50158">
    <property type="entry name" value="ZF_CCHC"/>
    <property type="match status" value="1"/>
</dbReference>
<dbReference type="GO" id="GO:0003676">
    <property type="term" value="F:nucleic acid binding"/>
    <property type="evidence" value="ECO:0007669"/>
    <property type="project" value="InterPro"/>
</dbReference>
<evidence type="ECO:0000313" key="4">
    <source>
        <dbReference type="EMBL" id="JAS38137.1"/>
    </source>
</evidence>
<dbReference type="InterPro" id="IPR001878">
    <property type="entry name" value="Znf_CCHC"/>
</dbReference>
<dbReference type="AlphaFoldDB" id="A0A1B6EJM8"/>